<evidence type="ECO:0000313" key="3">
    <source>
        <dbReference type="Proteomes" id="UP001596052"/>
    </source>
</evidence>
<dbReference type="InterPro" id="IPR025461">
    <property type="entry name" value="ABA4-like"/>
</dbReference>
<dbReference type="PANTHER" id="PTHR34543:SF1">
    <property type="entry name" value="PROTEIN ABA DEFICIENT 4, CHLOROPLASTIC"/>
    <property type="match status" value="1"/>
</dbReference>
<reference evidence="3" key="1">
    <citation type="journal article" date="2019" name="Int. J. Syst. Evol. Microbiol.">
        <title>The Global Catalogue of Microorganisms (GCM) 10K type strain sequencing project: providing services to taxonomists for standard genome sequencing and annotation.</title>
        <authorList>
            <consortium name="The Broad Institute Genomics Platform"/>
            <consortium name="The Broad Institute Genome Sequencing Center for Infectious Disease"/>
            <person name="Wu L."/>
            <person name="Ma J."/>
        </authorList>
    </citation>
    <scope>NUCLEOTIDE SEQUENCE [LARGE SCALE GENOMIC DNA]</scope>
    <source>
        <strain evidence="3">CGMCC 4.1469</strain>
    </source>
</reference>
<comment type="caution">
    <text evidence="2">The sequence shown here is derived from an EMBL/GenBank/DDBJ whole genome shotgun (WGS) entry which is preliminary data.</text>
</comment>
<keyword evidence="1" id="KW-0812">Transmembrane</keyword>
<feature type="transmembrane region" description="Helical" evidence="1">
    <location>
        <begin position="111"/>
        <end position="134"/>
    </location>
</feature>
<feature type="transmembrane region" description="Helical" evidence="1">
    <location>
        <begin position="6"/>
        <end position="25"/>
    </location>
</feature>
<evidence type="ECO:0000256" key="1">
    <source>
        <dbReference type="SAM" id="Phobius"/>
    </source>
</evidence>
<proteinExistence type="predicted"/>
<dbReference type="Proteomes" id="UP001596052">
    <property type="component" value="Unassembled WGS sequence"/>
</dbReference>
<evidence type="ECO:0000313" key="2">
    <source>
        <dbReference type="EMBL" id="MFC5454880.1"/>
    </source>
</evidence>
<feature type="transmembrane region" description="Helical" evidence="1">
    <location>
        <begin position="82"/>
        <end position="99"/>
    </location>
</feature>
<sequence length="147" mass="16839">MDLYASAFKICNFYVAPFWLSMVFLPRWKGTEKLMRPLWPIFLICLPYALLNIPYYLTNLPIFARGNFVEITKLFADPHCVALAWIHFLGVDLFVGRWIHFDSLERGYNRWLVAPCLLLTLLVGPTGTCAYLLLRALKAPSAPSQAV</sequence>
<organism evidence="2 3">
    <name type="scientific">Prosthecobacter fluviatilis</name>
    <dbReference type="NCBI Taxonomy" id="445931"/>
    <lineage>
        <taxon>Bacteria</taxon>
        <taxon>Pseudomonadati</taxon>
        <taxon>Verrucomicrobiota</taxon>
        <taxon>Verrucomicrobiia</taxon>
        <taxon>Verrucomicrobiales</taxon>
        <taxon>Verrucomicrobiaceae</taxon>
        <taxon>Prosthecobacter</taxon>
    </lineage>
</organism>
<feature type="transmembrane region" description="Helical" evidence="1">
    <location>
        <begin position="37"/>
        <end position="57"/>
    </location>
</feature>
<dbReference type="EMBL" id="JBHSMQ010000002">
    <property type="protein sequence ID" value="MFC5454880.1"/>
    <property type="molecule type" value="Genomic_DNA"/>
</dbReference>
<dbReference type="Pfam" id="PF14108">
    <property type="entry name" value="ABA4-like"/>
    <property type="match status" value="1"/>
</dbReference>
<name>A0ABW0KNA5_9BACT</name>
<keyword evidence="3" id="KW-1185">Reference proteome</keyword>
<dbReference type="PANTHER" id="PTHR34543">
    <property type="entry name" value="PROTEIN ABA DEFICIENT 4, CHLOROPLASTIC"/>
    <property type="match status" value="1"/>
</dbReference>
<accession>A0ABW0KNA5</accession>
<dbReference type="RefSeq" id="WP_377165410.1">
    <property type="nucleotide sequence ID" value="NZ_JBHSMQ010000002.1"/>
</dbReference>
<gene>
    <name evidence="2" type="ORF">ACFQDI_08455</name>
</gene>
<protein>
    <submittedName>
        <fullName evidence="2">ABA4-like family protein</fullName>
    </submittedName>
</protein>
<keyword evidence="1" id="KW-0472">Membrane</keyword>
<keyword evidence="1" id="KW-1133">Transmembrane helix</keyword>